<protein>
    <recommendedName>
        <fullName evidence="3">Tryptophan synthase subunit beta like protein</fullName>
    </recommendedName>
</protein>
<sequence length="107" mass="12004">MVYVERNAQADIIAIYKEPRPNAVEALSPDSTEVIEFINMANTNFNHSDTALIRVIEDVVDVLISKNLLRLTDLPVAAQEKLLSRKTLRQRLSNSLDLLVDSDQGLL</sequence>
<evidence type="ECO:0008006" key="3">
    <source>
        <dbReference type="Google" id="ProtNLM"/>
    </source>
</evidence>
<accession>A0A7D5Z9J9</accession>
<evidence type="ECO:0000313" key="2">
    <source>
        <dbReference type="Proteomes" id="UP000510822"/>
    </source>
</evidence>
<dbReference type="Proteomes" id="UP000510822">
    <property type="component" value="Chromosome"/>
</dbReference>
<dbReference type="RefSeq" id="WP_180307528.1">
    <property type="nucleotide sequence ID" value="NZ_CP058952.1"/>
</dbReference>
<organism evidence="1 2">
    <name type="scientific">Chitinibacter fontanus</name>
    <dbReference type="NCBI Taxonomy" id="1737446"/>
    <lineage>
        <taxon>Bacteria</taxon>
        <taxon>Pseudomonadati</taxon>
        <taxon>Pseudomonadota</taxon>
        <taxon>Betaproteobacteria</taxon>
        <taxon>Neisseriales</taxon>
        <taxon>Chitinibacteraceae</taxon>
        <taxon>Chitinibacter</taxon>
    </lineage>
</organism>
<gene>
    <name evidence="1" type="ORF">HZU75_01885</name>
</gene>
<reference evidence="1 2" key="1">
    <citation type="journal article" date="2016" name="Int. J. Syst. Evol. Microbiol.">
        <title>Chitinibacter fontanus sp. nov., isolated from a spring.</title>
        <authorList>
            <person name="Sheu S.Y."/>
            <person name="Li Y.S."/>
            <person name="Young C.C."/>
            <person name="Chen W.M."/>
        </authorList>
    </citation>
    <scope>NUCLEOTIDE SEQUENCE [LARGE SCALE GENOMIC DNA]</scope>
    <source>
        <strain evidence="1 2">STM-7</strain>
    </source>
</reference>
<name>A0A7D5Z9J9_9NEIS</name>
<dbReference type="AlphaFoldDB" id="A0A7D5Z9J9"/>
<dbReference type="EMBL" id="CP058952">
    <property type="protein sequence ID" value="QLI80386.1"/>
    <property type="molecule type" value="Genomic_DNA"/>
</dbReference>
<proteinExistence type="predicted"/>
<keyword evidence="2" id="KW-1185">Reference proteome</keyword>
<dbReference type="KEGG" id="cfon:HZU75_01885"/>
<evidence type="ECO:0000313" key="1">
    <source>
        <dbReference type="EMBL" id="QLI80386.1"/>
    </source>
</evidence>